<evidence type="ECO:0000256" key="5">
    <source>
        <dbReference type="SAM" id="SignalP"/>
    </source>
</evidence>
<dbReference type="Pfam" id="PF01547">
    <property type="entry name" value="SBP_bac_1"/>
    <property type="match status" value="1"/>
</dbReference>
<dbReference type="CDD" id="cd13542">
    <property type="entry name" value="PBP2_FutA1_ilke"/>
    <property type="match status" value="1"/>
</dbReference>
<keyword evidence="2" id="KW-0410">Iron transport</keyword>
<evidence type="ECO:0000313" key="7">
    <source>
        <dbReference type="Proteomes" id="UP000789833"/>
    </source>
</evidence>
<keyword evidence="2" id="KW-0406">Ion transport</keyword>
<feature type="signal peptide" evidence="5">
    <location>
        <begin position="1"/>
        <end position="18"/>
    </location>
</feature>
<evidence type="ECO:0000256" key="3">
    <source>
        <dbReference type="ARBA" id="ARBA00022729"/>
    </source>
</evidence>
<dbReference type="PROSITE" id="PS51257">
    <property type="entry name" value="PROKAR_LIPOPROTEIN"/>
    <property type="match status" value="1"/>
</dbReference>
<keyword evidence="7" id="KW-1185">Reference proteome</keyword>
<gene>
    <name evidence="6" type="primary">futA1</name>
    <name evidence="6" type="ORF">BACCIP111883_00734</name>
</gene>
<keyword evidence="3 5" id="KW-0732">Signal</keyword>
<dbReference type="Gene3D" id="3.40.190.10">
    <property type="entry name" value="Periplasmic binding protein-like II"/>
    <property type="match status" value="2"/>
</dbReference>
<dbReference type="Proteomes" id="UP000789833">
    <property type="component" value="Unassembled WGS sequence"/>
</dbReference>
<feature type="compositionally biased region" description="Acidic residues" evidence="4">
    <location>
        <begin position="40"/>
        <end position="50"/>
    </location>
</feature>
<sequence length="368" mass="40842">MKKFTLLSLMLAFMLALTGCISSINNNGNGNASGNTPTENTDEDQATDEQEAGEVNLYTSRHYETDQALYKKFEEETGIKVNVVEGKGEELMERLSIEGDATEADVYITADAGNLHQAKERELLQAVESDVLGANIPEKLRDEDNQWFGLTKRARVIVYAKDRVNPEELSTYEALTQPEWKDRLVVRSSENMYNMSLLASFIDIMGRDEAKEWAQGIADNMARDPEGGDRDQAKAVVAGEADVAIMNTYYIGVMLNGTDAEEKKVAENVGVFFPNQDTTGTHINISGAGVTKHAKNKENAIKFIEFLSGEEAQGQFAEANSEYPVNANVEPSELLKSWGEFKEQEINLSVLGKNQQESIKIFNEVGWK</sequence>
<feature type="region of interest" description="Disordered" evidence="4">
    <location>
        <begin position="31"/>
        <end position="50"/>
    </location>
</feature>
<keyword evidence="2" id="KW-0408">Iron</keyword>
<dbReference type="EMBL" id="CAKJTJ010000003">
    <property type="protein sequence ID" value="CAG9619966.1"/>
    <property type="molecule type" value="Genomic_DNA"/>
</dbReference>
<name>A0ABN8A4B9_9BACI</name>
<dbReference type="PANTHER" id="PTHR30006">
    <property type="entry name" value="THIAMINE-BINDING PERIPLASMIC PROTEIN-RELATED"/>
    <property type="match status" value="1"/>
</dbReference>
<organism evidence="6 7">
    <name type="scientific">Sutcliffiella rhizosphaerae</name>
    <dbReference type="NCBI Taxonomy" id="2880967"/>
    <lineage>
        <taxon>Bacteria</taxon>
        <taxon>Bacillati</taxon>
        <taxon>Bacillota</taxon>
        <taxon>Bacilli</taxon>
        <taxon>Bacillales</taxon>
        <taxon>Bacillaceae</taxon>
        <taxon>Sutcliffiella</taxon>
    </lineage>
</organism>
<evidence type="ECO:0000313" key="6">
    <source>
        <dbReference type="EMBL" id="CAG9619966.1"/>
    </source>
</evidence>
<feature type="chain" id="PRO_5047395702" evidence="5">
    <location>
        <begin position="19"/>
        <end position="368"/>
    </location>
</feature>
<evidence type="ECO:0000256" key="4">
    <source>
        <dbReference type="SAM" id="MobiDB-lite"/>
    </source>
</evidence>
<accession>A0ABN8A4B9</accession>
<reference evidence="6 7" key="1">
    <citation type="submission" date="2021-10" db="EMBL/GenBank/DDBJ databases">
        <authorList>
            <person name="Criscuolo A."/>
        </authorList>
    </citation>
    <scope>NUCLEOTIDE SEQUENCE [LARGE SCALE GENOMIC DNA]</scope>
    <source>
        <strain evidence="7">CIP 111883</strain>
    </source>
</reference>
<dbReference type="SUPFAM" id="SSF53850">
    <property type="entry name" value="Periplasmic binding protein-like II"/>
    <property type="match status" value="1"/>
</dbReference>
<dbReference type="RefSeq" id="WP_230499909.1">
    <property type="nucleotide sequence ID" value="NZ_CAKJTJ010000003.1"/>
</dbReference>
<comment type="caution">
    <text evidence="6">The sequence shown here is derived from an EMBL/GenBank/DDBJ whole genome shotgun (WGS) entry which is preliminary data.</text>
</comment>
<keyword evidence="2" id="KW-0813">Transport</keyword>
<dbReference type="PANTHER" id="PTHR30006:SF15">
    <property type="entry name" value="IRON-UTILIZATION PERIPLASMIC PROTEIN"/>
    <property type="match status" value="1"/>
</dbReference>
<dbReference type="PIRSF" id="PIRSF002825">
    <property type="entry name" value="CfbpA"/>
    <property type="match status" value="1"/>
</dbReference>
<protein>
    <submittedName>
        <fullName evidence="6">Iron uptake protein A1</fullName>
    </submittedName>
</protein>
<evidence type="ECO:0000256" key="1">
    <source>
        <dbReference type="ARBA" id="ARBA00008520"/>
    </source>
</evidence>
<evidence type="ECO:0000256" key="2">
    <source>
        <dbReference type="ARBA" id="ARBA00022496"/>
    </source>
</evidence>
<dbReference type="InterPro" id="IPR026045">
    <property type="entry name" value="Ferric-bd"/>
</dbReference>
<proteinExistence type="inferred from homology"/>
<comment type="similarity">
    <text evidence="1">Belongs to the bacterial solute-binding protein 1 family.</text>
</comment>
<dbReference type="InterPro" id="IPR006059">
    <property type="entry name" value="SBP"/>
</dbReference>